<gene>
    <name evidence="1" type="ORF">CBW65_18095</name>
</gene>
<dbReference type="Proteomes" id="UP000195437">
    <property type="component" value="Chromosome"/>
</dbReference>
<dbReference type="AlphaFoldDB" id="A0A1Y0ITF4"/>
<dbReference type="EMBL" id="CP021434">
    <property type="protein sequence ID" value="ARU62673.1"/>
    <property type="molecule type" value="Genomic_DNA"/>
</dbReference>
<name>A0A1Y0ITF4_9BACL</name>
<sequence length="547" mass="61319">MPLYRKHYDLLDQNGLIGNRKTLLIEIANIIANKKILVEKSVVKDFVKALLEETRHGQIGSVNISILYQLFDTEDKCKVLPLFSTQIFDDIKDMEFELNSLKGELGLETALTLFAQVVVKSTNVDVINTIVRVAEDSLVGKISKLRMAIINYEIDGLELIPIDDGFGDGMKRNLLEINDECKAVRSKLSSLWTNEFHDAANSLNSDYPLSEFIAEPDIITNGPFATARLIIGTGKGCLVSDSNSLISIDLESHLTNAINEGDVVTLSPVLVDGRVGYATVDGFIKIVTFEGEVVNLVVTNDKIVALKSFNNKIFGLGELGDIYVLDSESDETVDLSYELKSEYSFSGMVIMANNLLVYNEQFIYRLEIKSNGYLEVRSEYKCDNIQSVSGIGSYCFVVTLEGLIRLNIYSGHERKYDLTSPIDGTLILETEDTVIVNFGDRIVRLDFSYEEPRHRVVYRSDNQRINDMIMCNSSLAVVLDNHVIAVLKEVGKGLFTKINEHYFDREAMWKLSSGYGSLYITAEHGVFVIKNLSSEFNRVEGEKNYVV</sequence>
<organism evidence="1 2">
    <name type="scientific">Tumebacillus avium</name>
    <dbReference type="NCBI Taxonomy" id="1903704"/>
    <lineage>
        <taxon>Bacteria</taxon>
        <taxon>Bacillati</taxon>
        <taxon>Bacillota</taxon>
        <taxon>Bacilli</taxon>
        <taxon>Bacillales</taxon>
        <taxon>Alicyclobacillaceae</taxon>
        <taxon>Tumebacillus</taxon>
    </lineage>
</organism>
<reference evidence="2" key="1">
    <citation type="submission" date="2017-05" db="EMBL/GenBank/DDBJ databases">
        <authorList>
            <person name="Sung H."/>
        </authorList>
    </citation>
    <scope>NUCLEOTIDE SEQUENCE [LARGE SCALE GENOMIC DNA]</scope>
    <source>
        <strain evidence="2">AR23208</strain>
    </source>
</reference>
<keyword evidence="2" id="KW-1185">Reference proteome</keyword>
<evidence type="ECO:0000313" key="1">
    <source>
        <dbReference type="EMBL" id="ARU62673.1"/>
    </source>
</evidence>
<dbReference type="SUPFAM" id="SSF50998">
    <property type="entry name" value="Quinoprotein alcohol dehydrogenase-like"/>
    <property type="match status" value="1"/>
</dbReference>
<dbReference type="KEGG" id="tum:CBW65_18095"/>
<dbReference type="InterPro" id="IPR011047">
    <property type="entry name" value="Quinoprotein_ADH-like_sf"/>
</dbReference>
<accession>A0A1Y0ITF4</accession>
<proteinExistence type="predicted"/>
<evidence type="ECO:0000313" key="2">
    <source>
        <dbReference type="Proteomes" id="UP000195437"/>
    </source>
</evidence>
<protein>
    <submittedName>
        <fullName evidence="1">Uncharacterized protein</fullName>
    </submittedName>
</protein>